<sequence length="111" mass="11829">MKIGFMALASLAFVATGVSATAAETPFARDKAVLHLDGLDLATVDGQQRLSVRMDQVARTVCGENLSHLHLSLERKAQDCRAAVVADIRTQIETRTAEAPAATPVHFASAR</sequence>
<reference evidence="2 3" key="1">
    <citation type="submission" date="2019-12" db="EMBL/GenBank/DDBJ databases">
        <authorList>
            <person name="Feng G."/>
            <person name="Zhu H."/>
        </authorList>
    </citation>
    <scope>NUCLEOTIDE SEQUENCE [LARGE SCALE GENOMIC DNA]</scope>
    <source>
        <strain evidence="2 3">FGD1</strain>
    </source>
</reference>
<dbReference type="InterPro" id="IPR030972">
    <property type="entry name" value="UrcA_uranyl"/>
</dbReference>
<accession>A0A7X4GIQ8</accession>
<keyword evidence="1" id="KW-0732">Signal</keyword>
<gene>
    <name evidence="2" type="ORF">GR702_16510</name>
</gene>
<evidence type="ECO:0000313" key="2">
    <source>
        <dbReference type="EMBL" id="MYL99372.1"/>
    </source>
</evidence>
<proteinExistence type="predicted"/>
<name>A0A7X4GIQ8_9SPHN</name>
<organism evidence="2 3">
    <name type="scientific">Novosphingobium silvae</name>
    <dbReference type="NCBI Taxonomy" id="2692619"/>
    <lineage>
        <taxon>Bacteria</taxon>
        <taxon>Pseudomonadati</taxon>
        <taxon>Pseudomonadota</taxon>
        <taxon>Alphaproteobacteria</taxon>
        <taxon>Sphingomonadales</taxon>
        <taxon>Sphingomonadaceae</taxon>
        <taxon>Novosphingobium</taxon>
    </lineage>
</organism>
<comment type="caution">
    <text evidence="2">The sequence shown here is derived from an EMBL/GenBank/DDBJ whole genome shotgun (WGS) entry which is preliminary data.</text>
</comment>
<dbReference type="AlphaFoldDB" id="A0A7X4GIQ8"/>
<dbReference type="RefSeq" id="WP_160986878.1">
    <property type="nucleotide sequence ID" value="NZ_WVTD01000014.1"/>
</dbReference>
<evidence type="ECO:0000313" key="3">
    <source>
        <dbReference type="Proteomes" id="UP000465810"/>
    </source>
</evidence>
<protein>
    <submittedName>
        <fullName evidence="2">UrcA family protein</fullName>
    </submittedName>
</protein>
<dbReference type="EMBL" id="WVTD01000014">
    <property type="protein sequence ID" value="MYL99372.1"/>
    <property type="molecule type" value="Genomic_DNA"/>
</dbReference>
<feature type="chain" id="PRO_5031156166" evidence="1">
    <location>
        <begin position="23"/>
        <end position="111"/>
    </location>
</feature>
<evidence type="ECO:0000256" key="1">
    <source>
        <dbReference type="SAM" id="SignalP"/>
    </source>
</evidence>
<dbReference type="NCBIfam" id="TIGR04433">
    <property type="entry name" value="UrcA_uranyl"/>
    <property type="match status" value="1"/>
</dbReference>
<dbReference type="Proteomes" id="UP000465810">
    <property type="component" value="Unassembled WGS sequence"/>
</dbReference>
<feature type="signal peptide" evidence="1">
    <location>
        <begin position="1"/>
        <end position="22"/>
    </location>
</feature>
<keyword evidence="3" id="KW-1185">Reference proteome</keyword>